<keyword evidence="4 6" id="KW-1133">Transmembrane helix</keyword>
<feature type="transmembrane region" description="Helical" evidence="6">
    <location>
        <begin position="42"/>
        <end position="62"/>
    </location>
</feature>
<sequence>MQILQCYRFSGINGVLYYTPQILEQAGVAILLSNLGLSSTPASIFISALTTLLMMLPSIGIAMRLMDTTGRRSLLLTTLPVLTGTLLELIFGQLVHMGSVVNATISSISVVVYLCCFVMGFGPIPNILCSEIFPTCVRRLRIAIRALTFLIGDIIVTYTLPVMLTSIGLAGVFAIYAVHHFLGVCVLEGAGNKGHAP</sequence>
<evidence type="ECO:0008006" key="11">
    <source>
        <dbReference type="Google" id="ProtNLM"/>
    </source>
</evidence>
<dbReference type="EMBL" id="CAEKKB010000007">
    <property type="protein sequence ID" value="CAB4318369.1"/>
    <property type="molecule type" value="Genomic_DNA"/>
</dbReference>
<keyword evidence="5 6" id="KW-0472">Membrane</keyword>
<evidence type="ECO:0000313" key="7">
    <source>
        <dbReference type="EMBL" id="CAB4287997.1"/>
    </source>
</evidence>
<evidence type="ECO:0000313" key="9">
    <source>
        <dbReference type="Proteomes" id="UP000507222"/>
    </source>
</evidence>
<proteinExistence type="predicted"/>
<reference evidence="10" key="1">
    <citation type="journal article" date="2020" name="Genome Biol.">
        <title>Gamete binning: chromosome-level and haplotype-resolved genome assembly enabled by high-throughput single-cell sequencing of gamete genomes.</title>
        <authorList>
            <person name="Campoy J.A."/>
            <person name="Sun H."/>
            <person name="Goel M."/>
            <person name="Jiao W.-B."/>
            <person name="Folz-Donahue K."/>
            <person name="Wang N."/>
            <person name="Rubio M."/>
            <person name="Liu C."/>
            <person name="Kukat C."/>
            <person name="Ruiz D."/>
            <person name="Huettel B."/>
            <person name="Schneeberger K."/>
        </authorList>
    </citation>
    <scope>NUCLEOTIDE SEQUENCE [LARGE SCALE GENOMIC DNA]</scope>
    <source>
        <strain evidence="10">cv. Rojo Pasion</strain>
    </source>
</reference>
<feature type="transmembrane region" description="Helical" evidence="6">
    <location>
        <begin position="74"/>
        <end position="94"/>
    </location>
</feature>
<keyword evidence="10" id="KW-1185">Reference proteome</keyword>
<evidence type="ECO:0000256" key="4">
    <source>
        <dbReference type="ARBA" id="ARBA00022989"/>
    </source>
</evidence>
<dbReference type="Pfam" id="PF00083">
    <property type="entry name" value="Sugar_tr"/>
    <property type="match status" value="1"/>
</dbReference>
<name>A0A6J5VJX2_PRUAR</name>
<evidence type="ECO:0000256" key="2">
    <source>
        <dbReference type="ARBA" id="ARBA00022448"/>
    </source>
</evidence>
<dbReference type="InterPro" id="IPR005828">
    <property type="entry name" value="MFS_sugar_transport-like"/>
</dbReference>
<comment type="subcellular location">
    <subcellularLocation>
        <location evidence="1">Membrane</location>
        <topology evidence="1">Multi-pass membrane protein</topology>
    </subcellularLocation>
</comment>
<organism evidence="7 9">
    <name type="scientific">Prunus armeniaca</name>
    <name type="common">Apricot</name>
    <name type="synonym">Armeniaca vulgaris</name>
    <dbReference type="NCBI Taxonomy" id="36596"/>
    <lineage>
        <taxon>Eukaryota</taxon>
        <taxon>Viridiplantae</taxon>
        <taxon>Streptophyta</taxon>
        <taxon>Embryophyta</taxon>
        <taxon>Tracheophyta</taxon>
        <taxon>Spermatophyta</taxon>
        <taxon>Magnoliopsida</taxon>
        <taxon>eudicotyledons</taxon>
        <taxon>Gunneridae</taxon>
        <taxon>Pentapetalae</taxon>
        <taxon>rosids</taxon>
        <taxon>fabids</taxon>
        <taxon>Rosales</taxon>
        <taxon>Rosaceae</taxon>
        <taxon>Amygdaloideae</taxon>
        <taxon>Amygdaleae</taxon>
        <taxon>Prunus</taxon>
    </lineage>
</organism>
<dbReference type="GO" id="GO:0022857">
    <property type="term" value="F:transmembrane transporter activity"/>
    <property type="evidence" value="ECO:0007669"/>
    <property type="project" value="InterPro"/>
</dbReference>
<evidence type="ECO:0000313" key="8">
    <source>
        <dbReference type="EMBL" id="CAB4318369.1"/>
    </source>
</evidence>
<dbReference type="InterPro" id="IPR050814">
    <property type="entry name" value="Myo-inositol_Transporter"/>
</dbReference>
<protein>
    <recommendedName>
        <fullName evidence="11">Major facilitator superfamily (MFS) profile domain-containing protein</fullName>
    </recommendedName>
</protein>
<dbReference type="PRINTS" id="PR00171">
    <property type="entry name" value="SUGRTRNSPORT"/>
</dbReference>
<gene>
    <name evidence="7" type="ORF">CURHAP_LOCUS46068</name>
    <name evidence="8" type="ORF">ORAREDHAP_LOCUS45413</name>
</gene>
<dbReference type="OrthoDB" id="6339427at2759"/>
<dbReference type="Proteomes" id="UP000507222">
    <property type="component" value="Unassembled WGS sequence"/>
</dbReference>
<evidence type="ECO:0000256" key="5">
    <source>
        <dbReference type="ARBA" id="ARBA00023136"/>
    </source>
</evidence>
<dbReference type="InterPro" id="IPR036259">
    <property type="entry name" value="MFS_trans_sf"/>
</dbReference>
<dbReference type="InterPro" id="IPR003663">
    <property type="entry name" value="Sugar/inositol_transpt"/>
</dbReference>
<evidence type="ECO:0000256" key="6">
    <source>
        <dbReference type="SAM" id="Phobius"/>
    </source>
</evidence>
<feature type="transmembrane region" description="Helical" evidence="6">
    <location>
        <begin position="100"/>
        <end position="121"/>
    </location>
</feature>
<dbReference type="Gene3D" id="1.20.1250.20">
    <property type="entry name" value="MFS general substrate transporter like domains"/>
    <property type="match status" value="1"/>
</dbReference>
<dbReference type="PANTHER" id="PTHR48020:SF35">
    <property type="entry name" value="SUGAR TRANSPORTER"/>
    <property type="match status" value="1"/>
</dbReference>
<keyword evidence="3 6" id="KW-0812">Transmembrane</keyword>
<feature type="transmembrane region" description="Helical" evidence="6">
    <location>
        <begin position="142"/>
        <end position="161"/>
    </location>
</feature>
<dbReference type="GO" id="GO:0016020">
    <property type="term" value="C:membrane"/>
    <property type="evidence" value="ECO:0007669"/>
    <property type="project" value="UniProtKB-SubCell"/>
</dbReference>
<dbReference type="Proteomes" id="UP000507245">
    <property type="component" value="Unassembled WGS sequence"/>
</dbReference>
<feature type="transmembrane region" description="Helical" evidence="6">
    <location>
        <begin position="167"/>
        <end position="187"/>
    </location>
</feature>
<reference evidence="7 9" key="2">
    <citation type="submission" date="2020-05" db="EMBL/GenBank/DDBJ databases">
        <authorList>
            <person name="Campoy J."/>
            <person name="Schneeberger K."/>
            <person name="Spophaly S."/>
        </authorList>
    </citation>
    <scope>NUCLEOTIDE SEQUENCE [LARGE SCALE GENOMIC DNA]</scope>
    <source>
        <strain evidence="7">PruArmRojPasFocal</strain>
    </source>
</reference>
<evidence type="ECO:0000256" key="3">
    <source>
        <dbReference type="ARBA" id="ARBA00022692"/>
    </source>
</evidence>
<accession>A0A6J5VJX2</accession>
<dbReference type="SUPFAM" id="SSF103473">
    <property type="entry name" value="MFS general substrate transporter"/>
    <property type="match status" value="1"/>
</dbReference>
<dbReference type="PANTHER" id="PTHR48020">
    <property type="entry name" value="PROTON MYO-INOSITOL COTRANSPORTER"/>
    <property type="match status" value="1"/>
</dbReference>
<dbReference type="EMBL" id="CAEKDK010000007">
    <property type="protein sequence ID" value="CAB4287997.1"/>
    <property type="molecule type" value="Genomic_DNA"/>
</dbReference>
<evidence type="ECO:0000313" key="10">
    <source>
        <dbReference type="Proteomes" id="UP000507245"/>
    </source>
</evidence>
<dbReference type="AlphaFoldDB" id="A0A6J5VJX2"/>
<evidence type="ECO:0000256" key="1">
    <source>
        <dbReference type="ARBA" id="ARBA00004141"/>
    </source>
</evidence>
<keyword evidence="2" id="KW-0813">Transport</keyword>